<dbReference type="InParanoid" id="H2ZT71"/>
<dbReference type="EMBL" id="AFYH01271837">
    <property type="status" value="NOT_ANNOTATED_CDS"/>
    <property type="molecule type" value="Genomic_DNA"/>
</dbReference>
<evidence type="ECO:0000313" key="1">
    <source>
        <dbReference type="Ensembl" id="ENSLACP00000000592.1"/>
    </source>
</evidence>
<dbReference type="EMBL" id="AFYH01271834">
    <property type="status" value="NOT_ANNOTATED_CDS"/>
    <property type="molecule type" value="Genomic_DNA"/>
</dbReference>
<keyword evidence="2" id="KW-1185">Reference proteome</keyword>
<dbReference type="EMBL" id="AFYH01271836">
    <property type="status" value="NOT_ANNOTATED_CDS"/>
    <property type="molecule type" value="Genomic_DNA"/>
</dbReference>
<protein>
    <recommendedName>
        <fullName evidence="3">Macroglobulin domain-containing protein</fullName>
    </recommendedName>
</protein>
<dbReference type="AlphaFoldDB" id="H2ZT71"/>
<dbReference type="GeneTree" id="ENSGT00940000154904"/>
<sequence length="140" mass="15851">YLVTIPSELFSGATGKVCAHLAYLNETIHITLTLTHDAINTTLLEREVREPHWYQCISFQVPVVTEETVGSLVVHGEGDTFQFEKSKKVLIWKVESGTFVQTDKPIYKPGQTVKFRIVSLDRKFIAVHQKVTVDNVFLSC</sequence>
<dbReference type="HOGENOM" id="CLU_121738_0_0_1"/>
<name>H2ZT71_LATCH</name>
<dbReference type="eggNOG" id="KOG1366">
    <property type="taxonomic scope" value="Eukaryota"/>
</dbReference>
<dbReference type="Gene3D" id="2.60.40.1930">
    <property type="match status" value="1"/>
</dbReference>
<dbReference type="PANTHER" id="PTHR11412">
    <property type="entry name" value="MACROGLOBULIN / COMPLEMENT"/>
    <property type="match status" value="1"/>
</dbReference>
<reference evidence="1" key="3">
    <citation type="submission" date="2025-09" db="UniProtKB">
        <authorList>
            <consortium name="Ensembl"/>
        </authorList>
    </citation>
    <scope>IDENTIFICATION</scope>
</reference>
<reference evidence="1" key="2">
    <citation type="submission" date="2025-08" db="UniProtKB">
        <authorList>
            <consortium name="Ensembl"/>
        </authorList>
    </citation>
    <scope>IDENTIFICATION</scope>
</reference>
<dbReference type="PANTHER" id="PTHR11412:SF171">
    <property type="entry name" value="PREGNANCY ZONE PROTEIN-LIKE PROTEIN"/>
    <property type="match status" value="1"/>
</dbReference>
<dbReference type="EMBL" id="AFYH01271835">
    <property type="status" value="NOT_ANNOTATED_CDS"/>
    <property type="molecule type" value="Genomic_DNA"/>
</dbReference>
<evidence type="ECO:0000313" key="2">
    <source>
        <dbReference type="Proteomes" id="UP000008672"/>
    </source>
</evidence>
<proteinExistence type="predicted"/>
<reference evidence="2" key="1">
    <citation type="submission" date="2011-08" db="EMBL/GenBank/DDBJ databases">
        <title>The draft genome of Latimeria chalumnae.</title>
        <authorList>
            <person name="Di Palma F."/>
            <person name="Alfoldi J."/>
            <person name="Johnson J."/>
            <person name="Berlin A."/>
            <person name="Gnerre S."/>
            <person name="Jaffe D."/>
            <person name="MacCallum I."/>
            <person name="Young S."/>
            <person name="Walker B.J."/>
            <person name="Lander E."/>
            <person name="Lindblad-Toh K."/>
        </authorList>
    </citation>
    <scope>NUCLEOTIDE SEQUENCE [LARGE SCALE GENOMIC DNA]</scope>
    <source>
        <strain evidence="2">Wild caught</strain>
    </source>
</reference>
<dbReference type="Ensembl" id="ENSLACT00000000595.1">
    <property type="protein sequence ID" value="ENSLACP00000000592.1"/>
    <property type="gene ID" value="ENSLACG00000000524.1"/>
</dbReference>
<dbReference type="OMA" id="LIATCHI"/>
<evidence type="ECO:0008006" key="3">
    <source>
        <dbReference type="Google" id="ProtNLM"/>
    </source>
</evidence>
<accession>H2ZT71</accession>
<dbReference type="Proteomes" id="UP000008672">
    <property type="component" value="Unassembled WGS sequence"/>
</dbReference>
<dbReference type="STRING" id="7897.ENSLACP00000000592"/>
<organism evidence="1 2">
    <name type="scientific">Latimeria chalumnae</name>
    <name type="common">Coelacanth</name>
    <dbReference type="NCBI Taxonomy" id="7897"/>
    <lineage>
        <taxon>Eukaryota</taxon>
        <taxon>Metazoa</taxon>
        <taxon>Chordata</taxon>
        <taxon>Craniata</taxon>
        <taxon>Vertebrata</taxon>
        <taxon>Euteleostomi</taxon>
        <taxon>Coelacanthiformes</taxon>
        <taxon>Coelacanthidae</taxon>
        <taxon>Latimeria</taxon>
    </lineage>
</organism>
<dbReference type="InterPro" id="IPR050473">
    <property type="entry name" value="A2M/Complement_sys"/>
</dbReference>